<dbReference type="InterPro" id="IPR001882">
    <property type="entry name" value="Biotin_BS"/>
</dbReference>
<evidence type="ECO:0000259" key="10">
    <source>
        <dbReference type="PROSITE" id="PS50968"/>
    </source>
</evidence>
<evidence type="ECO:0000313" key="12">
    <source>
        <dbReference type="Proteomes" id="UP000000562"/>
    </source>
</evidence>
<dbReference type="PANTHER" id="PTHR45266">
    <property type="entry name" value="OXALOACETATE DECARBOXYLASE ALPHA CHAIN"/>
    <property type="match status" value="1"/>
</dbReference>
<dbReference type="InterPro" id="IPR050709">
    <property type="entry name" value="Biotin_Carboxyl_Carrier/Decarb"/>
</dbReference>
<dbReference type="PROSITE" id="PS00188">
    <property type="entry name" value="BIOTIN"/>
    <property type="match status" value="1"/>
</dbReference>
<proteinExistence type="predicted"/>
<evidence type="ECO:0000256" key="2">
    <source>
        <dbReference type="ARBA" id="ARBA00005194"/>
    </source>
</evidence>
<protein>
    <recommendedName>
        <fullName evidence="3 9">Biotin carboxyl carrier protein of acetyl-CoA carboxylase</fullName>
    </recommendedName>
</protein>
<dbReference type="HOGENOM" id="CLU_016733_3_1_6"/>
<gene>
    <name evidence="11" type="primary">accB</name>
</gene>
<sequence length="152" mass="17654">MDINKIKKLIMLVEKSNISEIEISENKKSIKICRKIYNKSNLDNIYSKKEQKKDIHDDLNINTFLKSDEKNKNIVLIKSPMVGIFYRSPSPKDNPFVEIEQKIKIGDIVCIIEAMKTMNYIKSDYTGIVKSIFLENGNPVEFDEPLIEIKLK</sequence>
<evidence type="ECO:0000256" key="7">
    <source>
        <dbReference type="ARBA" id="ARBA00023160"/>
    </source>
</evidence>
<evidence type="ECO:0000256" key="6">
    <source>
        <dbReference type="ARBA" id="ARBA00023098"/>
    </source>
</evidence>
<dbReference type="UniPathway" id="UPA00094"/>
<reference evidence="11 12" key="1">
    <citation type="journal article" date="2002" name="Nat. Genet.">
        <title>Genome sequence of the endocellular obligate symbiont of tsetse flies, Wigglesworthia glossinidia.</title>
        <authorList>
            <person name="Akman L."/>
            <person name="Yamashita A."/>
            <person name="Watanabe H."/>
            <person name="Oshima K."/>
            <person name="Shiba T."/>
            <person name="Hattori M."/>
            <person name="Aksoy S."/>
        </authorList>
    </citation>
    <scope>NUCLEOTIDE SEQUENCE [LARGE SCALE GENOMIC DNA]</scope>
</reference>
<keyword evidence="4 9" id="KW-0444">Lipid biosynthesis</keyword>
<dbReference type="CDD" id="cd06850">
    <property type="entry name" value="biotinyl_domain"/>
    <property type="match status" value="1"/>
</dbReference>
<dbReference type="GO" id="GO:0003989">
    <property type="term" value="F:acetyl-CoA carboxylase activity"/>
    <property type="evidence" value="ECO:0007669"/>
    <property type="project" value="InterPro"/>
</dbReference>
<dbReference type="Pfam" id="PF00364">
    <property type="entry name" value="Biotin_lipoyl"/>
    <property type="match status" value="1"/>
</dbReference>
<keyword evidence="8 9" id="KW-0092">Biotin</keyword>
<evidence type="ECO:0000313" key="11">
    <source>
        <dbReference type="EMBL" id="BAC24748.1"/>
    </source>
</evidence>
<dbReference type="EMBL" id="BA000021">
    <property type="protein sequence ID" value="BAC24748.1"/>
    <property type="molecule type" value="Genomic_DNA"/>
</dbReference>
<evidence type="ECO:0000256" key="4">
    <source>
        <dbReference type="ARBA" id="ARBA00022516"/>
    </source>
</evidence>
<evidence type="ECO:0000256" key="5">
    <source>
        <dbReference type="ARBA" id="ARBA00022832"/>
    </source>
</evidence>
<dbReference type="InterPro" id="IPR000089">
    <property type="entry name" value="Biotin_lipoyl"/>
</dbReference>
<dbReference type="GO" id="GO:0006633">
    <property type="term" value="P:fatty acid biosynthetic process"/>
    <property type="evidence" value="ECO:0007669"/>
    <property type="project" value="UniProtKB-UniPathway"/>
</dbReference>
<name>Q8D1V4_WIGBR</name>
<keyword evidence="6 9" id="KW-0443">Lipid metabolism</keyword>
<dbReference type="AlphaFoldDB" id="Q8D1V4"/>
<dbReference type="STRING" id="36870.gene:10369116"/>
<dbReference type="eggNOG" id="COG0511">
    <property type="taxonomic scope" value="Bacteria"/>
</dbReference>
<dbReference type="PANTHER" id="PTHR45266:SF3">
    <property type="entry name" value="OXALOACETATE DECARBOXYLASE ALPHA CHAIN"/>
    <property type="match status" value="1"/>
</dbReference>
<organism evidence="11 12">
    <name type="scientific">Wigglesworthia glossinidia brevipalpis</name>
    <dbReference type="NCBI Taxonomy" id="36870"/>
    <lineage>
        <taxon>Bacteria</taxon>
        <taxon>Pseudomonadati</taxon>
        <taxon>Pseudomonadota</taxon>
        <taxon>Gammaproteobacteria</taxon>
        <taxon>Enterobacterales</taxon>
        <taxon>Erwiniaceae</taxon>
        <taxon>Wigglesworthia</taxon>
    </lineage>
</organism>
<accession>Q8D1V4</accession>
<feature type="domain" description="Lipoyl-binding" evidence="10">
    <location>
        <begin position="74"/>
        <end position="150"/>
    </location>
</feature>
<evidence type="ECO:0000256" key="3">
    <source>
        <dbReference type="ARBA" id="ARBA00017562"/>
    </source>
</evidence>
<dbReference type="SUPFAM" id="SSF51230">
    <property type="entry name" value="Single hybrid motif"/>
    <property type="match status" value="1"/>
</dbReference>
<dbReference type="Gene3D" id="2.40.50.100">
    <property type="match status" value="1"/>
</dbReference>
<dbReference type="KEGG" id="wbr:accB"/>
<dbReference type="NCBIfam" id="TIGR00531">
    <property type="entry name" value="BCCP"/>
    <property type="match status" value="1"/>
</dbReference>
<dbReference type="PROSITE" id="PS50968">
    <property type="entry name" value="BIOTINYL_LIPOYL"/>
    <property type="match status" value="1"/>
</dbReference>
<comment type="pathway">
    <text evidence="2 9">Lipid metabolism; fatty acid biosynthesis.</text>
</comment>
<evidence type="ECO:0000256" key="9">
    <source>
        <dbReference type="RuleBase" id="RU364072"/>
    </source>
</evidence>
<keyword evidence="7 9" id="KW-0275">Fatty acid biosynthesis</keyword>
<dbReference type="GO" id="GO:0009317">
    <property type="term" value="C:acetyl-CoA carboxylase complex"/>
    <property type="evidence" value="ECO:0007669"/>
    <property type="project" value="InterPro"/>
</dbReference>
<dbReference type="Proteomes" id="UP000000562">
    <property type="component" value="Chromosome"/>
</dbReference>
<keyword evidence="5 9" id="KW-0276">Fatty acid metabolism</keyword>
<evidence type="ECO:0000256" key="1">
    <source>
        <dbReference type="ARBA" id="ARBA00003761"/>
    </source>
</evidence>
<dbReference type="PRINTS" id="PR01071">
    <property type="entry name" value="ACOABIOTINCC"/>
</dbReference>
<evidence type="ECO:0000256" key="8">
    <source>
        <dbReference type="ARBA" id="ARBA00023267"/>
    </source>
</evidence>
<comment type="function">
    <text evidence="1 9">This protein is a component of the acetyl coenzyme A carboxylase complex; first, biotin carboxylase catalyzes the carboxylation of the carrier protein and then the transcarboxylase transfers the carboxyl group to form malonyl-CoA.</text>
</comment>
<dbReference type="InterPro" id="IPR011053">
    <property type="entry name" value="Single_hybrid_motif"/>
</dbReference>
<keyword evidence="12" id="KW-1185">Reference proteome</keyword>
<dbReference type="OrthoDB" id="9811735at2"/>
<dbReference type="InterPro" id="IPR001249">
    <property type="entry name" value="AcCoA_biotinCC"/>
</dbReference>